<dbReference type="InterPro" id="IPR001789">
    <property type="entry name" value="Sig_transdc_resp-reg_receiver"/>
</dbReference>
<dbReference type="GO" id="GO:0006355">
    <property type="term" value="P:regulation of DNA-templated transcription"/>
    <property type="evidence" value="ECO:0007669"/>
    <property type="project" value="InterPro"/>
</dbReference>
<dbReference type="SUPFAM" id="SSF52172">
    <property type="entry name" value="CheY-like"/>
    <property type="match status" value="1"/>
</dbReference>
<accession>A0A1I4EMF5</accession>
<keyword evidence="2 6" id="KW-0238">DNA-binding</keyword>
<keyword evidence="1 3" id="KW-0597">Phosphoprotein</keyword>
<sequence>MKIPASIFLSLRRVGVINLQTGKTVALINHQPIMLEGLLRIFAGNDSLVLLELGLPTSETVDMIVRRHPDLIVLDSEGPDRGIDKIAVIARQSPQTKVMVFTSAISIDHAVRALDAGAVGYVSSTSTAEELLHAVKAVLSGETFISQNIATKVISALRTAAAARETAAPAKALNVREEQIASLLLKGQTNREMARNLGLSEKTIKHYMTILMQKLRARNRLELVLAIRPTASATGNPLFN</sequence>
<dbReference type="AlphaFoldDB" id="A0A1I4EMF5"/>
<dbReference type="PROSITE" id="PS50043">
    <property type="entry name" value="HTH_LUXR_2"/>
    <property type="match status" value="1"/>
</dbReference>
<dbReference type="SMART" id="SM00448">
    <property type="entry name" value="REC"/>
    <property type="match status" value="1"/>
</dbReference>
<dbReference type="GO" id="GO:0000160">
    <property type="term" value="P:phosphorelay signal transduction system"/>
    <property type="evidence" value="ECO:0007669"/>
    <property type="project" value="InterPro"/>
</dbReference>
<dbReference type="InterPro" id="IPR039420">
    <property type="entry name" value="WalR-like"/>
</dbReference>
<feature type="domain" description="Response regulatory" evidence="5">
    <location>
        <begin position="24"/>
        <end position="139"/>
    </location>
</feature>
<dbReference type="Pfam" id="PF00072">
    <property type="entry name" value="Response_reg"/>
    <property type="match status" value="1"/>
</dbReference>
<gene>
    <name evidence="6" type="ORF">SAMN04488498_12828</name>
</gene>
<evidence type="ECO:0000259" key="4">
    <source>
        <dbReference type="PROSITE" id="PS50043"/>
    </source>
</evidence>
<evidence type="ECO:0000256" key="2">
    <source>
        <dbReference type="ARBA" id="ARBA00023125"/>
    </source>
</evidence>
<dbReference type="Pfam" id="PF00196">
    <property type="entry name" value="GerE"/>
    <property type="match status" value="1"/>
</dbReference>
<dbReference type="CDD" id="cd17535">
    <property type="entry name" value="REC_NarL-like"/>
    <property type="match status" value="1"/>
</dbReference>
<evidence type="ECO:0000313" key="7">
    <source>
        <dbReference type="Proteomes" id="UP000323300"/>
    </source>
</evidence>
<dbReference type="Gene3D" id="3.40.50.2300">
    <property type="match status" value="1"/>
</dbReference>
<dbReference type="InterPro" id="IPR058245">
    <property type="entry name" value="NreC/VraR/RcsB-like_REC"/>
</dbReference>
<proteinExistence type="predicted"/>
<dbReference type="SMART" id="SM00421">
    <property type="entry name" value="HTH_LUXR"/>
    <property type="match status" value="1"/>
</dbReference>
<dbReference type="PANTHER" id="PTHR43214">
    <property type="entry name" value="TWO-COMPONENT RESPONSE REGULATOR"/>
    <property type="match status" value="1"/>
</dbReference>
<dbReference type="InterPro" id="IPR000792">
    <property type="entry name" value="Tscrpt_reg_LuxR_C"/>
</dbReference>
<protein>
    <submittedName>
        <fullName evidence="6">DNA-binding response regulator, NarL/FixJ family, contains REC and HTH domains</fullName>
    </submittedName>
</protein>
<dbReference type="PRINTS" id="PR00038">
    <property type="entry name" value="HTHLUXR"/>
</dbReference>
<feature type="modified residue" description="4-aspartylphosphate" evidence="3">
    <location>
        <position position="75"/>
    </location>
</feature>
<dbReference type="EMBL" id="FOSL01000028">
    <property type="protein sequence ID" value="SFL06894.1"/>
    <property type="molecule type" value="Genomic_DNA"/>
</dbReference>
<evidence type="ECO:0000259" key="5">
    <source>
        <dbReference type="PROSITE" id="PS50110"/>
    </source>
</evidence>
<reference evidence="6 7" key="1">
    <citation type="submission" date="2016-10" db="EMBL/GenBank/DDBJ databases">
        <authorList>
            <person name="Varghese N."/>
            <person name="Submissions S."/>
        </authorList>
    </citation>
    <scope>NUCLEOTIDE SEQUENCE [LARGE SCALE GENOMIC DNA]</scope>
    <source>
        <strain evidence="6 7">DSM 21822</strain>
    </source>
</reference>
<dbReference type="InterPro" id="IPR011006">
    <property type="entry name" value="CheY-like_superfamily"/>
</dbReference>
<evidence type="ECO:0000313" key="6">
    <source>
        <dbReference type="EMBL" id="SFL06894.1"/>
    </source>
</evidence>
<feature type="domain" description="HTH luxR-type" evidence="4">
    <location>
        <begin position="166"/>
        <end position="231"/>
    </location>
</feature>
<keyword evidence="7" id="KW-1185">Reference proteome</keyword>
<dbReference type="OrthoDB" id="9814495at2"/>
<evidence type="ECO:0000256" key="3">
    <source>
        <dbReference type="PROSITE-ProRule" id="PRU00169"/>
    </source>
</evidence>
<dbReference type="Proteomes" id="UP000323300">
    <property type="component" value="Unassembled WGS sequence"/>
</dbReference>
<dbReference type="PROSITE" id="PS50110">
    <property type="entry name" value="RESPONSE_REGULATORY"/>
    <property type="match status" value="1"/>
</dbReference>
<organism evidence="6 7">
    <name type="scientific">Neomesorhizobium albiziae</name>
    <dbReference type="NCBI Taxonomy" id="335020"/>
    <lineage>
        <taxon>Bacteria</taxon>
        <taxon>Pseudomonadati</taxon>
        <taxon>Pseudomonadota</taxon>
        <taxon>Alphaproteobacteria</taxon>
        <taxon>Hyphomicrobiales</taxon>
        <taxon>Phyllobacteriaceae</taxon>
        <taxon>Neomesorhizobium</taxon>
    </lineage>
</organism>
<dbReference type="SUPFAM" id="SSF46894">
    <property type="entry name" value="C-terminal effector domain of the bipartite response regulators"/>
    <property type="match status" value="1"/>
</dbReference>
<dbReference type="CDD" id="cd06170">
    <property type="entry name" value="LuxR_C_like"/>
    <property type="match status" value="1"/>
</dbReference>
<name>A0A1I4EMF5_9HYPH</name>
<dbReference type="GO" id="GO:0003677">
    <property type="term" value="F:DNA binding"/>
    <property type="evidence" value="ECO:0007669"/>
    <property type="project" value="UniProtKB-KW"/>
</dbReference>
<evidence type="ECO:0000256" key="1">
    <source>
        <dbReference type="ARBA" id="ARBA00022553"/>
    </source>
</evidence>
<dbReference type="InterPro" id="IPR016032">
    <property type="entry name" value="Sig_transdc_resp-reg_C-effctor"/>
</dbReference>